<comment type="function">
    <text evidence="8">Thiol-specific peroxidase that catalyzes the reduction of hydrogen peroxide and organic hydroperoxides to water and alcohols, respectively. Plays a role in cell protection against oxidative stress by detoxifying peroxides.</text>
</comment>
<sequence length="214" mass="23314">MSAVGFLRSLSSFAVSAARGITTRAAPIAVGEKVPDVIFKTRVRVPGSTAENPFDWKDITSADLFKGKRAVVFSLPGAFTPTCSSTHLPGYEAAYQEIKSLGVDEVYCLSVNDAFVMRQWGLHQGLPEDKSTGNFQNVKLLPDGAAHFTRGMGMSCVWDTERGFGERSWRYAAVINDMSVEQLFVEAPFVQNSGPDPFQVSDAGTMLDYLKSAK</sequence>
<organism evidence="10">
    <name type="scientific">Tetraselmis chuii</name>
    <dbReference type="NCBI Taxonomy" id="63592"/>
    <lineage>
        <taxon>Eukaryota</taxon>
        <taxon>Viridiplantae</taxon>
        <taxon>Chlorophyta</taxon>
        <taxon>core chlorophytes</taxon>
        <taxon>Chlorodendrophyceae</taxon>
        <taxon>Chlorodendrales</taxon>
        <taxon>Chlorodendraceae</taxon>
        <taxon>Tetraselmis</taxon>
    </lineage>
</organism>
<comment type="similarity">
    <text evidence="2 8">Belongs to the peroxiredoxin family. Prx5 subfamily.</text>
</comment>
<protein>
    <recommendedName>
        <fullName evidence="3 8">Glutaredoxin-dependent peroxiredoxin</fullName>
        <ecNumber evidence="3 8">1.11.1.25</ecNumber>
    </recommendedName>
</protein>
<gene>
    <name evidence="10" type="ORF">TCHU04912_LOCUS6610</name>
</gene>
<evidence type="ECO:0000256" key="8">
    <source>
        <dbReference type="RuleBase" id="RU366011"/>
    </source>
</evidence>
<dbReference type="InterPro" id="IPR037944">
    <property type="entry name" value="PRX5-like"/>
</dbReference>
<dbReference type="PANTHER" id="PTHR10430">
    <property type="entry name" value="PEROXIREDOXIN"/>
    <property type="match status" value="1"/>
</dbReference>
<dbReference type="GO" id="GO:0034599">
    <property type="term" value="P:cellular response to oxidative stress"/>
    <property type="evidence" value="ECO:0007669"/>
    <property type="project" value="InterPro"/>
</dbReference>
<dbReference type="GO" id="GO:0042744">
    <property type="term" value="P:hydrogen peroxide catabolic process"/>
    <property type="evidence" value="ECO:0007669"/>
    <property type="project" value="TreeGrafter"/>
</dbReference>
<dbReference type="PANTHER" id="PTHR10430:SF16">
    <property type="entry name" value="PEROXIREDOXIN-5, MITOCHONDRIAL"/>
    <property type="match status" value="1"/>
</dbReference>
<evidence type="ECO:0000259" key="9">
    <source>
        <dbReference type="PROSITE" id="PS51352"/>
    </source>
</evidence>
<keyword evidence="8" id="KW-0676">Redox-active center</keyword>
<dbReference type="AlphaFoldDB" id="A0A7S1SPJ5"/>
<dbReference type="InterPro" id="IPR036249">
    <property type="entry name" value="Thioredoxin-like_sf"/>
</dbReference>
<dbReference type="GO" id="GO:0045454">
    <property type="term" value="P:cell redox homeostasis"/>
    <property type="evidence" value="ECO:0007669"/>
    <property type="project" value="TreeGrafter"/>
</dbReference>
<dbReference type="PROSITE" id="PS51352">
    <property type="entry name" value="THIOREDOXIN_2"/>
    <property type="match status" value="1"/>
</dbReference>
<dbReference type="EMBL" id="HBGG01012934">
    <property type="protein sequence ID" value="CAD9204375.1"/>
    <property type="molecule type" value="Transcribed_RNA"/>
</dbReference>
<keyword evidence="6 8" id="KW-0560">Oxidoreductase</keyword>
<comment type="catalytic activity">
    <reaction evidence="1">
        <text>[glutaredoxin]-dithiol + a hydroperoxide = [glutaredoxin]-disulfide + an alcohol + H2O</text>
        <dbReference type="Rhea" id="RHEA:62624"/>
        <dbReference type="Rhea" id="RHEA-COMP:10729"/>
        <dbReference type="Rhea" id="RHEA-COMP:10730"/>
        <dbReference type="ChEBI" id="CHEBI:15377"/>
        <dbReference type="ChEBI" id="CHEBI:29950"/>
        <dbReference type="ChEBI" id="CHEBI:30879"/>
        <dbReference type="ChEBI" id="CHEBI:35924"/>
        <dbReference type="ChEBI" id="CHEBI:50058"/>
        <dbReference type="EC" id="1.11.1.25"/>
    </reaction>
</comment>
<feature type="domain" description="Thioredoxin" evidence="9">
    <location>
        <begin position="28"/>
        <end position="195"/>
    </location>
</feature>
<dbReference type="GO" id="GO:0005737">
    <property type="term" value="C:cytoplasm"/>
    <property type="evidence" value="ECO:0007669"/>
    <property type="project" value="TreeGrafter"/>
</dbReference>
<dbReference type="SUPFAM" id="SSF52833">
    <property type="entry name" value="Thioredoxin-like"/>
    <property type="match status" value="1"/>
</dbReference>
<feature type="active site" description="Cysteine sulfenic acid (-SOH) intermediate" evidence="7">
    <location>
        <position position="83"/>
    </location>
</feature>
<evidence type="ECO:0000256" key="5">
    <source>
        <dbReference type="ARBA" id="ARBA00022862"/>
    </source>
</evidence>
<keyword evidence="5 8" id="KW-0049">Antioxidant</keyword>
<evidence type="ECO:0000313" key="10">
    <source>
        <dbReference type="EMBL" id="CAD9204375.1"/>
    </source>
</evidence>
<dbReference type="InterPro" id="IPR013766">
    <property type="entry name" value="Thioredoxin_domain"/>
</dbReference>
<evidence type="ECO:0000256" key="1">
    <source>
        <dbReference type="ARBA" id="ARBA00001711"/>
    </source>
</evidence>
<proteinExistence type="inferred from homology"/>
<dbReference type="InterPro" id="IPR013740">
    <property type="entry name" value="Redoxin"/>
</dbReference>
<dbReference type="GO" id="GO:0008379">
    <property type="term" value="F:thioredoxin peroxidase activity"/>
    <property type="evidence" value="ECO:0007669"/>
    <property type="project" value="InterPro"/>
</dbReference>
<dbReference type="EC" id="1.11.1.25" evidence="3 8"/>
<accession>A0A7S1SPJ5</accession>
<evidence type="ECO:0000256" key="4">
    <source>
        <dbReference type="ARBA" id="ARBA00022559"/>
    </source>
</evidence>
<dbReference type="Gene3D" id="3.40.30.10">
    <property type="entry name" value="Glutaredoxin"/>
    <property type="match status" value="1"/>
</dbReference>
<reference evidence="10" key="1">
    <citation type="submission" date="2021-01" db="EMBL/GenBank/DDBJ databases">
        <authorList>
            <person name="Corre E."/>
            <person name="Pelletier E."/>
            <person name="Niang G."/>
            <person name="Scheremetjew M."/>
            <person name="Finn R."/>
            <person name="Kale V."/>
            <person name="Holt S."/>
            <person name="Cochrane G."/>
            <person name="Meng A."/>
            <person name="Brown T."/>
            <person name="Cohen L."/>
        </authorList>
    </citation>
    <scope>NUCLEOTIDE SEQUENCE</scope>
    <source>
        <strain evidence="10">PLY429</strain>
    </source>
</reference>
<name>A0A7S1SPJ5_9CHLO</name>
<keyword evidence="4 8" id="KW-0575">Peroxidase</keyword>
<evidence type="ECO:0000256" key="6">
    <source>
        <dbReference type="ARBA" id="ARBA00023002"/>
    </source>
</evidence>
<dbReference type="CDD" id="cd03013">
    <property type="entry name" value="PRX5_like"/>
    <property type="match status" value="1"/>
</dbReference>
<dbReference type="Pfam" id="PF08534">
    <property type="entry name" value="Redoxin"/>
    <property type="match status" value="1"/>
</dbReference>
<evidence type="ECO:0000256" key="2">
    <source>
        <dbReference type="ARBA" id="ARBA00010505"/>
    </source>
</evidence>
<evidence type="ECO:0000256" key="7">
    <source>
        <dbReference type="PIRSR" id="PIRSR637944-1"/>
    </source>
</evidence>
<evidence type="ECO:0000256" key="3">
    <source>
        <dbReference type="ARBA" id="ARBA00013016"/>
    </source>
</evidence>